<evidence type="ECO:0000313" key="3">
    <source>
        <dbReference type="Proteomes" id="UP000529637"/>
    </source>
</evidence>
<dbReference type="Pfam" id="PF04976">
    <property type="entry name" value="DmsC"/>
    <property type="match status" value="1"/>
</dbReference>
<dbReference type="AlphaFoldDB" id="A0A7Y6TWE8"/>
<dbReference type="GO" id="GO:0005886">
    <property type="term" value="C:plasma membrane"/>
    <property type="evidence" value="ECO:0007669"/>
    <property type="project" value="TreeGrafter"/>
</dbReference>
<dbReference type="GO" id="GO:0009389">
    <property type="term" value="F:dimethyl sulfoxide reductase activity"/>
    <property type="evidence" value="ECO:0007669"/>
    <property type="project" value="TreeGrafter"/>
</dbReference>
<feature type="transmembrane region" description="Helical" evidence="1">
    <location>
        <begin position="7"/>
        <end position="32"/>
    </location>
</feature>
<feature type="transmembrane region" description="Helical" evidence="1">
    <location>
        <begin position="83"/>
        <end position="100"/>
    </location>
</feature>
<keyword evidence="1" id="KW-0812">Transmembrane</keyword>
<feature type="transmembrane region" description="Helical" evidence="1">
    <location>
        <begin position="112"/>
        <end position="135"/>
    </location>
</feature>
<dbReference type="RefSeq" id="WP_176068657.1">
    <property type="nucleotide sequence ID" value="NZ_JABWMJ010000004.1"/>
</dbReference>
<dbReference type="EMBL" id="JABWMJ010000004">
    <property type="protein sequence ID" value="NUZ06049.1"/>
    <property type="molecule type" value="Genomic_DNA"/>
</dbReference>
<comment type="caution">
    <text evidence="2">The sequence shown here is derived from an EMBL/GenBank/DDBJ whole genome shotgun (WGS) entry which is preliminary data.</text>
</comment>
<name>A0A7Y6TWE8_9BURK</name>
<keyword evidence="1" id="KW-1133">Transmembrane helix</keyword>
<feature type="transmembrane region" description="Helical" evidence="1">
    <location>
        <begin position="38"/>
        <end position="62"/>
    </location>
</feature>
<feature type="transmembrane region" description="Helical" evidence="1">
    <location>
        <begin position="147"/>
        <end position="168"/>
    </location>
</feature>
<dbReference type="PANTHER" id="PTHR38095:SF1">
    <property type="entry name" value="ANAEROBIC DIMETHYL SULFOXIDE REDUCTASE CHAIN YNFH"/>
    <property type="match status" value="1"/>
</dbReference>
<evidence type="ECO:0000256" key="1">
    <source>
        <dbReference type="SAM" id="Phobius"/>
    </source>
</evidence>
<feature type="transmembrane region" description="Helical" evidence="1">
    <location>
        <begin position="255"/>
        <end position="283"/>
    </location>
</feature>
<keyword evidence="3" id="KW-1185">Reference proteome</keyword>
<reference evidence="2 3" key="1">
    <citation type="submission" date="2020-06" db="EMBL/GenBank/DDBJ databases">
        <title>Schlegella sp. ID0723 isolated from air conditioner.</title>
        <authorList>
            <person name="Kim D.Y."/>
            <person name="Kim D.-U."/>
        </authorList>
    </citation>
    <scope>NUCLEOTIDE SEQUENCE [LARGE SCALE GENOMIC DNA]</scope>
    <source>
        <strain evidence="2 3">ID0723</strain>
    </source>
</reference>
<feature type="transmembrane region" description="Helical" evidence="1">
    <location>
        <begin position="174"/>
        <end position="196"/>
    </location>
</feature>
<accession>A0A7Y6TWE8</accession>
<dbReference type="GO" id="GO:0019645">
    <property type="term" value="P:anaerobic electron transport chain"/>
    <property type="evidence" value="ECO:0007669"/>
    <property type="project" value="InterPro"/>
</dbReference>
<dbReference type="GO" id="GO:0009390">
    <property type="term" value="C:dimethyl sulfoxide reductase complex"/>
    <property type="evidence" value="ECO:0007669"/>
    <property type="project" value="TreeGrafter"/>
</dbReference>
<dbReference type="InterPro" id="IPR007059">
    <property type="entry name" value="DmsC"/>
</dbReference>
<protein>
    <submittedName>
        <fullName evidence="2">Dimethyl sulfoxide reductase anchor subunit</fullName>
    </submittedName>
</protein>
<gene>
    <name evidence="2" type="ORF">HQN59_09775</name>
</gene>
<evidence type="ECO:0000313" key="2">
    <source>
        <dbReference type="EMBL" id="NUZ06049.1"/>
    </source>
</evidence>
<sequence>MNPAWSVVSFTTLAGAAQGLVVALAVALLLGVDVAPAAAGPALVVALLLLVAGLAASFLHLGRPERAWRAAMMWRTSWLSREVIVLPAFIGLVALWWLALRAGSPPALTATLLPLLAIAGAGLLWTCTGMIYACLRFIEEWAHPLTLASFALSGLSSGLMLAAALGVLAGHEALARTAASVALVVTLLAWGARSLALRRNTALRHRSTLQSATGIRASRLVQTSMGMTGGSFNTREFFHRASVAAVRQVRLATHVLGFAAPAALLAAGLVGAWPSAFVIALVLQVPGLVADRWLFFAEAKHPQNLYYQVVS</sequence>
<dbReference type="Proteomes" id="UP000529637">
    <property type="component" value="Unassembled WGS sequence"/>
</dbReference>
<dbReference type="PANTHER" id="PTHR38095">
    <property type="entry name" value="ANAEROBIC DIMETHYL SULFOXIDE REDUCTASE CHAIN YNFH"/>
    <property type="match status" value="1"/>
</dbReference>
<keyword evidence="1" id="KW-0472">Membrane</keyword>
<organism evidence="2 3">
    <name type="scientific">Piscinibacter koreensis</name>
    <dbReference type="NCBI Taxonomy" id="2742824"/>
    <lineage>
        <taxon>Bacteria</taxon>
        <taxon>Pseudomonadati</taxon>
        <taxon>Pseudomonadota</taxon>
        <taxon>Betaproteobacteria</taxon>
        <taxon>Burkholderiales</taxon>
        <taxon>Sphaerotilaceae</taxon>
        <taxon>Piscinibacter</taxon>
    </lineage>
</organism>
<proteinExistence type="predicted"/>